<proteinExistence type="predicted"/>
<feature type="transmembrane region" description="Helical" evidence="1">
    <location>
        <begin position="81"/>
        <end position="100"/>
    </location>
</feature>
<dbReference type="RefSeq" id="WP_191838780.1">
    <property type="nucleotide sequence ID" value="NZ_BAAALB010000056.1"/>
</dbReference>
<gene>
    <name evidence="2" type="ORF">Cch02nite_68020</name>
</gene>
<organism evidence="2 3">
    <name type="scientific">Catellatospora chokoriensis</name>
    <dbReference type="NCBI Taxonomy" id="310353"/>
    <lineage>
        <taxon>Bacteria</taxon>
        <taxon>Bacillati</taxon>
        <taxon>Actinomycetota</taxon>
        <taxon>Actinomycetes</taxon>
        <taxon>Micromonosporales</taxon>
        <taxon>Micromonosporaceae</taxon>
        <taxon>Catellatospora</taxon>
    </lineage>
</organism>
<evidence type="ECO:0000256" key="1">
    <source>
        <dbReference type="SAM" id="Phobius"/>
    </source>
</evidence>
<evidence type="ECO:0000313" key="2">
    <source>
        <dbReference type="EMBL" id="GIF93358.1"/>
    </source>
</evidence>
<name>A0A8J3NUX9_9ACTN</name>
<sequence>MSGLPLHDLRQVPDETLYLRLIVLRRHFPTDFDAEDYDYRRNVWEAANRAVQGEIRRRRAEPPKWWVAEHGEPAEVRQRRFGAIVAYLVGGGLVVLLSGIPYLAVPLMVTVLASGATWLVPEVLRNQRQPFLQPIPRPRLPRD</sequence>
<dbReference type="EMBL" id="BONG01000061">
    <property type="protein sequence ID" value="GIF93358.1"/>
    <property type="molecule type" value="Genomic_DNA"/>
</dbReference>
<protein>
    <submittedName>
        <fullName evidence="2">Uncharacterized protein</fullName>
    </submittedName>
</protein>
<reference evidence="2 3" key="1">
    <citation type="submission" date="2021-01" db="EMBL/GenBank/DDBJ databases">
        <title>Whole genome shotgun sequence of Catellatospora chokoriensis NBRC 107358.</title>
        <authorList>
            <person name="Komaki H."/>
            <person name="Tamura T."/>
        </authorList>
    </citation>
    <scope>NUCLEOTIDE SEQUENCE [LARGE SCALE GENOMIC DNA]</scope>
    <source>
        <strain evidence="2 3">NBRC 107358</strain>
    </source>
</reference>
<dbReference type="AlphaFoldDB" id="A0A8J3NUX9"/>
<keyword evidence="3" id="KW-1185">Reference proteome</keyword>
<keyword evidence="1" id="KW-0472">Membrane</keyword>
<accession>A0A8J3NUX9</accession>
<evidence type="ECO:0000313" key="3">
    <source>
        <dbReference type="Proteomes" id="UP000619293"/>
    </source>
</evidence>
<keyword evidence="1" id="KW-1133">Transmembrane helix</keyword>
<comment type="caution">
    <text evidence="2">The sequence shown here is derived from an EMBL/GenBank/DDBJ whole genome shotgun (WGS) entry which is preliminary data.</text>
</comment>
<keyword evidence="1" id="KW-0812">Transmembrane</keyword>
<dbReference type="Proteomes" id="UP000619293">
    <property type="component" value="Unassembled WGS sequence"/>
</dbReference>